<dbReference type="Proteomes" id="UP000326202">
    <property type="component" value="Chromosome"/>
</dbReference>
<dbReference type="CDD" id="cd06261">
    <property type="entry name" value="TM_PBP2"/>
    <property type="match status" value="1"/>
</dbReference>
<dbReference type="InterPro" id="IPR000515">
    <property type="entry name" value="MetI-like"/>
</dbReference>
<dbReference type="PANTHER" id="PTHR42929:SF5">
    <property type="entry name" value="ABC TRANSPORTER PERMEASE PROTEIN"/>
    <property type="match status" value="1"/>
</dbReference>
<gene>
    <name evidence="10" type="ORF">FRZ44_39110</name>
</gene>
<dbReference type="RefSeq" id="WP_151178744.1">
    <property type="nucleotide sequence ID" value="NZ_CP042906.1"/>
</dbReference>
<comment type="subcellular location">
    <subcellularLocation>
        <location evidence="1 8">Cell membrane</location>
        <topology evidence="1 8">Multi-pass membrane protein</topology>
    </subcellularLocation>
</comment>
<comment type="similarity">
    <text evidence="2">Belongs to the binding-protein-dependent transport system permease family. CysTW subfamily.</text>
</comment>
<feature type="transmembrane region" description="Helical" evidence="8">
    <location>
        <begin position="385"/>
        <end position="406"/>
    </location>
</feature>
<feature type="transmembrane region" description="Helical" evidence="8">
    <location>
        <begin position="342"/>
        <end position="365"/>
    </location>
</feature>
<evidence type="ECO:0000256" key="6">
    <source>
        <dbReference type="ARBA" id="ARBA00022989"/>
    </source>
</evidence>
<dbReference type="OrthoDB" id="7915284at2"/>
<evidence type="ECO:0000256" key="5">
    <source>
        <dbReference type="ARBA" id="ARBA00022692"/>
    </source>
</evidence>
<evidence type="ECO:0000256" key="4">
    <source>
        <dbReference type="ARBA" id="ARBA00022475"/>
    </source>
</evidence>
<dbReference type="AlphaFoldDB" id="A0A5J6MMA8"/>
<dbReference type="EMBL" id="CP042906">
    <property type="protein sequence ID" value="QEX18604.1"/>
    <property type="molecule type" value="Genomic_DNA"/>
</dbReference>
<keyword evidence="11" id="KW-1185">Reference proteome</keyword>
<protein>
    <submittedName>
        <fullName evidence="10">ABC transporter permease</fullName>
    </submittedName>
</protein>
<accession>A0A5J6MMA8</accession>
<keyword evidence="4" id="KW-1003">Cell membrane</keyword>
<evidence type="ECO:0000313" key="11">
    <source>
        <dbReference type="Proteomes" id="UP000326202"/>
    </source>
</evidence>
<evidence type="ECO:0000313" key="10">
    <source>
        <dbReference type="EMBL" id="QEX18604.1"/>
    </source>
</evidence>
<sequence length="418" mass="46337">MVATTAPDIVRTADGVPLKLKLQRVERSRRLKALGLVLPLLIFIVMSFVVPIGTMLKNAIDDPEDISKVLPATMQALQSWNGQDIPDESVFAAFVADIKQAQKDKTSALVGKRLNYEIPGIRSKVIAGARKIEKLEAGPYKDALIAMDAVWGQQETWATIKRASSPWTAFYLLAALDFERNADNAIQNVPPEQAIYRTIFVRTFWIAFQVTLATLLLGFPVAYLLATLPTRYSNLLMIFVLLPFWTSLLVRTTAWFVLLQDNGLINEVIQLLHLWDGPLRLIFSRFGTILAMTHIQLPFTLLPIYSVMKTISPSHVRAARSLGAGPFYAFWRVYFPQTIPGIAAGCLLTFILALGYYITPALVGGATDQMVSSMVALAINQENNWGKASALGAILLFATLILFTVYNRLVGVDKMKFG</sequence>
<keyword evidence="5 8" id="KW-0812">Transmembrane</keyword>
<dbReference type="Pfam" id="PF00528">
    <property type="entry name" value="BPD_transp_1"/>
    <property type="match status" value="1"/>
</dbReference>
<organism evidence="10 11">
    <name type="scientific">Hypericibacter terrae</name>
    <dbReference type="NCBI Taxonomy" id="2602015"/>
    <lineage>
        <taxon>Bacteria</taxon>
        <taxon>Pseudomonadati</taxon>
        <taxon>Pseudomonadota</taxon>
        <taxon>Alphaproteobacteria</taxon>
        <taxon>Rhodospirillales</taxon>
        <taxon>Dongiaceae</taxon>
        <taxon>Hypericibacter</taxon>
    </lineage>
</organism>
<keyword evidence="7 8" id="KW-0472">Membrane</keyword>
<dbReference type="InterPro" id="IPR035906">
    <property type="entry name" value="MetI-like_sf"/>
</dbReference>
<dbReference type="PANTHER" id="PTHR42929">
    <property type="entry name" value="INNER MEMBRANE ABC TRANSPORTER PERMEASE PROTEIN YDCU-RELATED-RELATED"/>
    <property type="match status" value="1"/>
</dbReference>
<dbReference type="GO" id="GO:0055085">
    <property type="term" value="P:transmembrane transport"/>
    <property type="evidence" value="ECO:0007669"/>
    <property type="project" value="InterPro"/>
</dbReference>
<dbReference type="KEGG" id="htq:FRZ44_39110"/>
<dbReference type="PROSITE" id="PS50928">
    <property type="entry name" value="ABC_TM1"/>
    <property type="match status" value="1"/>
</dbReference>
<feature type="transmembrane region" description="Helical" evidence="8">
    <location>
        <begin position="204"/>
        <end position="228"/>
    </location>
</feature>
<name>A0A5J6MMA8_9PROT</name>
<feature type="transmembrane region" description="Helical" evidence="8">
    <location>
        <begin position="235"/>
        <end position="258"/>
    </location>
</feature>
<keyword evidence="3 8" id="KW-0813">Transport</keyword>
<evidence type="ECO:0000256" key="3">
    <source>
        <dbReference type="ARBA" id="ARBA00022448"/>
    </source>
</evidence>
<evidence type="ECO:0000256" key="7">
    <source>
        <dbReference type="ARBA" id="ARBA00023136"/>
    </source>
</evidence>
<proteinExistence type="inferred from homology"/>
<keyword evidence="6 8" id="KW-1133">Transmembrane helix</keyword>
<dbReference type="SUPFAM" id="SSF161098">
    <property type="entry name" value="MetI-like"/>
    <property type="match status" value="1"/>
</dbReference>
<evidence type="ECO:0000256" key="2">
    <source>
        <dbReference type="ARBA" id="ARBA00007069"/>
    </source>
</evidence>
<evidence type="ECO:0000256" key="1">
    <source>
        <dbReference type="ARBA" id="ARBA00004651"/>
    </source>
</evidence>
<evidence type="ECO:0000256" key="8">
    <source>
        <dbReference type="RuleBase" id="RU363032"/>
    </source>
</evidence>
<evidence type="ECO:0000259" key="9">
    <source>
        <dbReference type="PROSITE" id="PS50928"/>
    </source>
</evidence>
<reference evidence="10 11" key="1">
    <citation type="submission" date="2019-08" db="EMBL/GenBank/DDBJ databases">
        <title>Hyperibacter terrae gen. nov., sp. nov. and Hyperibacter viscosus sp. nov., two new members in the family Rhodospirillaceae isolated from the rhizosphere of Hypericum perforatum.</title>
        <authorList>
            <person name="Noviana Z."/>
        </authorList>
    </citation>
    <scope>NUCLEOTIDE SEQUENCE [LARGE SCALE GENOMIC DNA]</scope>
    <source>
        <strain evidence="10 11">R5913</strain>
    </source>
</reference>
<feature type="transmembrane region" description="Helical" evidence="8">
    <location>
        <begin position="282"/>
        <end position="305"/>
    </location>
</feature>
<feature type="transmembrane region" description="Helical" evidence="8">
    <location>
        <begin position="33"/>
        <end position="56"/>
    </location>
</feature>
<dbReference type="Gene3D" id="1.10.3720.10">
    <property type="entry name" value="MetI-like"/>
    <property type="match status" value="1"/>
</dbReference>
<feature type="domain" description="ABC transmembrane type-1" evidence="9">
    <location>
        <begin position="200"/>
        <end position="406"/>
    </location>
</feature>
<dbReference type="GO" id="GO:0005886">
    <property type="term" value="C:plasma membrane"/>
    <property type="evidence" value="ECO:0007669"/>
    <property type="project" value="UniProtKB-SubCell"/>
</dbReference>